<dbReference type="GO" id="GO:0015074">
    <property type="term" value="P:DNA integration"/>
    <property type="evidence" value="ECO:0007669"/>
    <property type="project" value="InterPro"/>
</dbReference>
<dbReference type="OrthoDB" id="6343797at2759"/>
<dbReference type="PANTHER" id="PTHR46585:SF1">
    <property type="entry name" value="CHROMO DOMAIN-CONTAINING PROTEIN"/>
    <property type="match status" value="1"/>
</dbReference>
<dbReference type="AlphaFoldDB" id="A0A6P3XPX8"/>
<dbReference type="SUPFAM" id="SSF53098">
    <property type="entry name" value="Ribonuclease H-like"/>
    <property type="match status" value="1"/>
</dbReference>
<evidence type="ECO:0000256" key="1">
    <source>
        <dbReference type="SAM" id="MobiDB-lite"/>
    </source>
</evidence>
<sequence length="231" mass="26896">MSLNKFGVSQEDYASDGTQQRNEENTLCLNEAEDFDAQYRKIQNVAQPETNNDVATKQYVDIISMRRRSSSVMAKKSSKVGKRKNEKQRLGDELYASARKNFPLRRVIVREYDNLWQADVVEKRPYARFNNCHHYILTVIDVLSKHAWAASLKTKSGKEVADVFAQIIRNDGRCWKNLQTDQGKEFYNADVQKLTKKLNVNHYSTYSVMKASVVERFNCTLKNDMWKMFTL</sequence>
<accession>A0A6P3XPX8</accession>
<dbReference type="GeneID" id="106747229"/>
<dbReference type="Proteomes" id="UP000515204">
    <property type="component" value="Unplaced"/>
</dbReference>
<evidence type="ECO:0000259" key="2">
    <source>
        <dbReference type="PROSITE" id="PS50994"/>
    </source>
</evidence>
<dbReference type="PROSITE" id="PS50994">
    <property type="entry name" value="INTEGRASE"/>
    <property type="match status" value="1"/>
</dbReference>
<feature type="domain" description="Integrase catalytic" evidence="2">
    <location>
        <begin position="99"/>
        <end position="231"/>
    </location>
</feature>
<dbReference type="Gene3D" id="3.30.420.10">
    <property type="entry name" value="Ribonuclease H-like superfamily/Ribonuclease H"/>
    <property type="match status" value="1"/>
</dbReference>
<dbReference type="PANTHER" id="PTHR46585">
    <property type="entry name" value="INTEGRASE CORE DOMAIN CONTAINING PROTEIN"/>
    <property type="match status" value="1"/>
</dbReference>
<reference evidence="4" key="1">
    <citation type="submission" date="2025-08" db="UniProtKB">
        <authorList>
            <consortium name="RefSeq"/>
        </authorList>
    </citation>
    <scope>IDENTIFICATION</scope>
</reference>
<dbReference type="Pfam" id="PF00665">
    <property type="entry name" value="rve"/>
    <property type="match status" value="1"/>
</dbReference>
<evidence type="ECO:0000313" key="4">
    <source>
        <dbReference type="RefSeq" id="XP_014480069.1"/>
    </source>
</evidence>
<feature type="region of interest" description="Disordered" evidence="1">
    <location>
        <begin position="1"/>
        <end position="22"/>
    </location>
</feature>
<evidence type="ECO:0000313" key="3">
    <source>
        <dbReference type="Proteomes" id="UP000515204"/>
    </source>
</evidence>
<proteinExistence type="predicted"/>
<protein>
    <submittedName>
        <fullName evidence="4">Uncharacterized protein LOC106747229</fullName>
    </submittedName>
</protein>
<dbReference type="InterPro" id="IPR012337">
    <property type="entry name" value="RNaseH-like_sf"/>
</dbReference>
<dbReference type="GO" id="GO:0003676">
    <property type="term" value="F:nucleic acid binding"/>
    <property type="evidence" value="ECO:0007669"/>
    <property type="project" value="InterPro"/>
</dbReference>
<dbReference type="KEGG" id="dqu:106747229"/>
<dbReference type="InterPro" id="IPR001584">
    <property type="entry name" value="Integrase_cat-core"/>
</dbReference>
<organism evidence="3 4">
    <name type="scientific">Dinoponera quadriceps</name>
    <name type="common">South American ant</name>
    <dbReference type="NCBI Taxonomy" id="609295"/>
    <lineage>
        <taxon>Eukaryota</taxon>
        <taxon>Metazoa</taxon>
        <taxon>Ecdysozoa</taxon>
        <taxon>Arthropoda</taxon>
        <taxon>Hexapoda</taxon>
        <taxon>Insecta</taxon>
        <taxon>Pterygota</taxon>
        <taxon>Neoptera</taxon>
        <taxon>Endopterygota</taxon>
        <taxon>Hymenoptera</taxon>
        <taxon>Apocrita</taxon>
        <taxon>Aculeata</taxon>
        <taxon>Formicoidea</taxon>
        <taxon>Formicidae</taxon>
        <taxon>Ponerinae</taxon>
        <taxon>Ponerini</taxon>
        <taxon>Dinoponera</taxon>
    </lineage>
</organism>
<dbReference type="RefSeq" id="XP_014480069.1">
    <property type="nucleotide sequence ID" value="XM_014624583.1"/>
</dbReference>
<name>A0A6P3XPX8_DINQU</name>
<dbReference type="InterPro" id="IPR036397">
    <property type="entry name" value="RNaseH_sf"/>
</dbReference>
<keyword evidence="3" id="KW-1185">Reference proteome</keyword>
<gene>
    <name evidence="4" type="primary">LOC106747229</name>
</gene>